<evidence type="ECO:0000313" key="4">
    <source>
        <dbReference type="Proteomes" id="UP000683429"/>
    </source>
</evidence>
<dbReference type="EMBL" id="CP076607">
    <property type="protein sequence ID" value="QWU14445.1"/>
    <property type="molecule type" value="Genomic_DNA"/>
</dbReference>
<sequence length="82" mass="9246">MKVKISGIEVEGTPEEIAKLKELLAELTVDKFPEWDYVSPYTYPVSPIIPTPLYTNPIWCGGYSSSANTQHSKKDLSIQTWN</sequence>
<evidence type="ECO:0000313" key="1">
    <source>
        <dbReference type="EMBL" id="QWU14445.1"/>
    </source>
</evidence>
<dbReference type="Proteomes" id="UP000683429">
    <property type="component" value="Chromosome"/>
</dbReference>
<proteinExistence type="predicted"/>
<dbReference type="RefSeq" id="WP_036588515.1">
    <property type="nucleotide sequence ID" value="NZ_CP076607.1"/>
</dbReference>
<name>A0A1H8H4T2_9BACL</name>
<reference evidence="2 3" key="1">
    <citation type="submission" date="2016-10" db="EMBL/GenBank/DDBJ databases">
        <authorList>
            <person name="de Groot N.N."/>
        </authorList>
    </citation>
    <scope>NUCLEOTIDE SEQUENCE [LARGE SCALE GENOMIC DNA]</scope>
    <source>
        <strain evidence="2 3">CGMCC 1.10238</strain>
    </source>
</reference>
<dbReference type="STRING" id="1333845.SAMN04487895_101757"/>
<dbReference type="Proteomes" id="UP000198809">
    <property type="component" value="Unassembled WGS sequence"/>
</dbReference>
<dbReference type="AlphaFoldDB" id="A0A1H8H4T2"/>
<dbReference type="EMBL" id="FODH01000001">
    <property type="protein sequence ID" value="SEN51263.1"/>
    <property type="molecule type" value="Genomic_DNA"/>
</dbReference>
<gene>
    <name evidence="1" type="ORF">KP014_21290</name>
    <name evidence="2" type="ORF">SAMN04487895_101757</name>
</gene>
<protein>
    <submittedName>
        <fullName evidence="2">Uncharacterized protein</fullName>
    </submittedName>
</protein>
<reference evidence="1 4" key="2">
    <citation type="submission" date="2021-06" db="EMBL/GenBank/DDBJ databases">
        <title>Whole genome sequence of Paenibacillus sophorae DSM23020 for comparative genomics.</title>
        <authorList>
            <person name="Kim M.-J."/>
            <person name="Lee G."/>
            <person name="Shin J.-H."/>
        </authorList>
    </citation>
    <scope>NUCLEOTIDE SEQUENCE [LARGE SCALE GENOMIC DNA]</scope>
    <source>
        <strain evidence="1 4">DSM 23020</strain>
    </source>
</reference>
<keyword evidence="4" id="KW-1185">Reference proteome</keyword>
<evidence type="ECO:0000313" key="3">
    <source>
        <dbReference type="Proteomes" id="UP000198809"/>
    </source>
</evidence>
<evidence type="ECO:0000313" key="2">
    <source>
        <dbReference type="EMBL" id="SEN51263.1"/>
    </source>
</evidence>
<accession>A0A1H8H4T2</accession>
<organism evidence="2 3">
    <name type="scientific">Paenibacillus sophorae</name>
    <dbReference type="NCBI Taxonomy" id="1333845"/>
    <lineage>
        <taxon>Bacteria</taxon>
        <taxon>Bacillati</taxon>
        <taxon>Bacillota</taxon>
        <taxon>Bacilli</taxon>
        <taxon>Bacillales</taxon>
        <taxon>Paenibacillaceae</taxon>
        <taxon>Paenibacillus</taxon>
    </lineage>
</organism>